<dbReference type="SUPFAM" id="SSF48403">
    <property type="entry name" value="Ankyrin repeat"/>
    <property type="match status" value="1"/>
</dbReference>
<dbReference type="GO" id="GO:0008270">
    <property type="term" value="F:zinc ion binding"/>
    <property type="evidence" value="ECO:0007669"/>
    <property type="project" value="UniProtKB-KW"/>
</dbReference>
<dbReference type="PROSITE" id="PS51257">
    <property type="entry name" value="PROKAR_LIPOPROTEIN"/>
    <property type="match status" value="1"/>
</dbReference>
<evidence type="ECO:0000256" key="7">
    <source>
        <dbReference type="PROSITE-ProRule" id="PRU00176"/>
    </source>
</evidence>
<dbReference type="PANTHER" id="PTHR24203:SF86">
    <property type="entry name" value="PROTEASOME 26S SUBUNIT, NON-ATPASE 10"/>
    <property type="match status" value="1"/>
</dbReference>
<gene>
    <name evidence="11" type="ORF">NCGR_LOCUS53033</name>
</gene>
<dbReference type="Gene3D" id="3.30.420.610">
    <property type="entry name" value="LOTUS domain-like"/>
    <property type="match status" value="1"/>
</dbReference>
<dbReference type="InterPro" id="IPR041966">
    <property type="entry name" value="LOTUS-like"/>
</dbReference>
<dbReference type="Pfam" id="PF12872">
    <property type="entry name" value="OST-HTH"/>
    <property type="match status" value="1"/>
</dbReference>
<dbReference type="AlphaFoldDB" id="A0A811RHA7"/>
<feature type="region of interest" description="Disordered" evidence="8">
    <location>
        <begin position="605"/>
        <end position="627"/>
    </location>
</feature>
<feature type="compositionally biased region" description="Polar residues" evidence="8">
    <location>
        <begin position="905"/>
        <end position="924"/>
    </location>
</feature>
<keyword evidence="4" id="KW-0862">Zinc</keyword>
<dbReference type="SUPFAM" id="SSF54928">
    <property type="entry name" value="RNA-binding domain, RBD"/>
    <property type="match status" value="1"/>
</dbReference>
<dbReference type="InterPro" id="IPR012677">
    <property type="entry name" value="Nucleotide-bd_a/b_plait_sf"/>
</dbReference>
<evidence type="ECO:0000256" key="1">
    <source>
        <dbReference type="ARBA" id="ARBA00022723"/>
    </source>
</evidence>
<dbReference type="PROSITE" id="PS50102">
    <property type="entry name" value="RRM"/>
    <property type="match status" value="1"/>
</dbReference>
<dbReference type="PROSITE" id="PS50297">
    <property type="entry name" value="ANK_REP_REGION"/>
    <property type="match status" value="1"/>
</dbReference>
<evidence type="ECO:0000256" key="5">
    <source>
        <dbReference type="ARBA" id="ARBA00023043"/>
    </source>
</evidence>
<name>A0A811RHA7_9POAL</name>
<evidence type="ECO:0000313" key="12">
    <source>
        <dbReference type="Proteomes" id="UP000604825"/>
    </source>
</evidence>
<sequence length="1215" mass="134068">MARPRSVVFVSPCSSPHACAAGGFCLCGSLLFSCDFVVACRVDGGDEISAQQCGSLGSAGQMKFQLSDRPLHVPPIPSHSISSFAFRRKSLAQISCMAGLGSFVSGTVRVVAFASTNSSEETSGAGTRGSMERVKHENFCRAVAEDNTALLLSAVGNFRKEAMCRIRKGSDASRVLDQEMSARLLHLACKHDAVECARLLLEGGSGITAAPIDARDQLTRTPLHVAAETHSARCIELLLSKNARTDLRVVDGRPLLPLEIALMSRRVQTNWSVDNPIEDLLSFLKQRDLNAIRLLAEKTRVVGELAYRYAMEGSVPALAMLLLVVEEKISSQVSVVIEGVRTKRSIYNSIVDEALSMGDASARDGNERRKALLCEIQLLNQFGSASWRDHNDRRTLPPLLRAAKVGDMNVIKMLLMGNVDVNEADSEGNTALHWCLSGASCTKEPRIVWLLLKNGARVFQGNKLGLTPVHSAAAKGNYKALQSLLLHAQDCVDIPTKTKETPLFFAVKNGYVDCAKLLLRFGADTKARNLRKQRPIDVATSQDMRFILSSANVLPSSGNHSSPQKNRVMRKEIYKELLGDEFDDLVKDYCDESYTGLKTSVGQCDFRSSNRSAQGPKSKSQYVPKQAQGSKFIPRNNHWPKHDYTRKIFVGGLPPSVDSEYLIEFFNAEFGPVEEAAVIGIPIGNRVQSRGFGFVKFEREEDMISAKEAHHVYMLGKRVEVKDAVARAYLPLEDQRYTSLRQFTKERPKVHRVLDGELTEEHNLQKRRPLPEKCLPSWFFIFRKWLPGFLEDETARLGGEMYPLSSLKGDFRATCRMELDHTALGYPKLSDFMRSLPGICRMCVVPVGSGPATHMVLLPPLSRPKYVPLLEPCSFDHDELAESVSDHHSPRSPLNANIADDSPHNSDSQQGDDACSETNVQIQQVDDACSETCVQSQHGHESSRSSAESQQDGSSSDNGSLLDDIPVSTTKLDLIESVTSVKPALIESVPPRKPDLIESVPPRKPDLVECVPARPRLIESGFLPQKNDSGPIPKPNLLEFGPSRKLELIESRPSACFIDRPFERPAVTPSSCEGEMRFSFFQSQWDKYLTPYPRSDCCIICRSCEAGMQLVPCLHKICVACMMRCNVRACMVCGTSVSGVKSSPAVDATYRYMGLTERALDQRCQLMVVCRGAEAIVRCSPCMHTIACRGCFLASVTLLKSCTTCGFMVEHFKIV</sequence>
<keyword evidence="12" id="KW-1185">Reference proteome</keyword>
<dbReference type="CDD" id="cd08824">
    <property type="entry name" value="LOTUS"/>
    <property type="match status" value="1"/>
</dbReference>
<keyword evidence="5 6" id="KW-0040">ANK repeat</keyword>
<dbReference type="InterPro" id="IPR017907">
    <property type="entry name" value="Znf_RING_CS"/>
</dbReference>
<dbReference type="EMBL" id="CAJGYO010000015">
    <property type="protein sequence ID" value="CAD6269731.1"/>
    <property type="molecule type" value="Genomic_DNA"/>
</dbReference>
<organism evidence="11 12">
    <name type="scientific">Miscanthus lutarioriparius</name>
    <dbReference type="NCBI Taxonomy" id="422564"/>
    <lineage>
        <taxon>Eukaryota</taxon>
        <taxon>Viridiplantae</taxon>
        <taxon>Streptophyta</taxon>
        <taxon>Embryophyta</taxon>
        <taxon>Tracheophyta</taxon>
        <taxon>Spermatophyta</taxon>
        <taxon>Magnoliopsida</taxon>
        <taxon>Liliopsida</taxon>
        <taxon>Poales</taxon>
        <taxon>Poaceae</taxon>
        <taxon>PACMAD clade</taxon>
        <taxon>Panicoideae</taxon>
        <taxon>Andropogonodae</taxon>
        <taxon>Andropogoneae</taxon>
        <taxon>Saccharinae</taxon>
        <taxon>Miscanthus</taxon>
    </lineage>
</organism>
<keyword evidence="7" id="KW-0694">RNA-binding</keyword>
<dbReference type="GO" id="GO:0005634">
    <property type="term" value="C:nucleus"/>
    <property type="evidence" value="ECO:0007669"/>
    <property type="project" value="TreeGrafter"/>
</dbReference>
<dbReference type="InterPro" id="IPR035979">
    <property type="entry name" value="RBD_domain_sf"/>
</dbReference>
<dbReference type="Proteomes" id="UP000604825">
    <property type="component" value="Unassembled WGS sequence"/>
</dbReference>
<keyword evidence="2" id="KW-0677">Repeat</keyword>
<dbReference type="Gene3D" id="3.30.70.330">
    <property type="match status" value="1"/>
</dbReference>
<feature type="domain" description="HTH OST-type" evidence="10">
    <location>
        <begin position="778"/>
        <end position="860"/>
    </location>
</feature>
<evidence type="ECO:0000259" key="9">
    <source>
        <dbReference type="PROSITE" id="PS50102"/>
    </source>
</evidence>
<dbReference type="GO" id="GO:0090090">
    <property type="term" value="P:negative regulation of canonical Wnt signaling pathway"/>
    <property type="evidence" value="ECO:0007669"/>
    <property type="project" value="TreeGrafter"/>
</dbReference>
<feature type="repeat" description="ANK" evidence="6">
    <location>
        <begin position="218"/>
        <end position="250"/>
    </location>
</feature>
<dbReference type="Pfam" id="PF00076">
    <property type="entry name" value="RRM_1"/>
    <property type="match status" value="1"/>
</dbReference>
<dbReference type="GO" id="GO:0005737">
    <property type="term" value="C:cytoplasm"/>
    <property type="evidence" value="ECO:0007669"/>
    <property type="project" value="TreeGrafter"/>
</dbReference>
<dbReference type="OrthoDB" id="673776at2759"/>
<evidence type="ECO:0000256" key="2">
    <source>
        <dbReference type="ARBA" id="ARBA00022737"/>
    </source>
</evidence>
<dbReference type="GO" id="GO:0046330">
    <property type="term" value="P:positive regulation of JNK cascade"/>
    <property type="evidence" value="ECO:0007669"/>
    <property type="project" value="TreeGrafter"/>
</dbReference>
<feature type="region of interest" description="Disordered" evidence="8">
    <location>
        <begin position="881"/>
        <end position="964"/>
    </location>
</feature>
<dbReference type="SMART" id="SM00248">
    <property type="entry name" value="ANK"/>
    <property type="match status" value="6"/>
</dbReference>
<dbReference type="PROSITE" id="PS00518">
    <property type="entry name" value="ZF_RING_1"/>
    <property type="match status" value="1"/>
</dbReference>
<feature type="domain" description="RRM" evidence="9">
    <location>
        <begin position="646"/>
        <end position="726"/>
    </location>
</feature>
<dbReference type="InterPro" id="IPR036770">
    <property type="entry name" value="Ankyrin_rpt-contain_sf"/>
</dbReference>
<dbReference type="GO" id="GO:0003723">
    <property type="term" value="F:RNA binding"/>
    <property type="evidence" value="ECO:0007669"/>
    <property type="project" value="UniProtKB-UniRule"/>
</dbReference>
<keyword evidence="1" id="KW-0479">Metal-binding</keyword>
<feature type="repeat" description="ANK" evidence="6">
    <location>
        <begin position="394"/>
        <end position="426"/>
    </location>
</feature>
<evidence type="ECO:0000313" key="11">
    <source>
        <dbReference type="EMBL" id="CAD6269731.1"/>
    </source>
</evidence>
<evidence type="ECO:0000256" key="6">
    <source>
        <dbReference type="PROSITE-ProRule" id="PRU00023"/>
    </source>
</evidence>
<evidence type="ECO:0000256" key="4">
    <source>
        <dbReference type="ARBA" id="ARBA00022833"/>
    </source>
</evidence>
<dbReference type="PROSITE" id="PS51644">
    <property type="entry name" value="HTH_OST"/>
    <property type="match status" value="1"/>
</dbReference>
<dbReference type="InterPro" id="IPR025605">
    <property type="entry name" value="OST-HTH/LOTUS_dom"/>
</dbReference>
<dbReference type="Gene3D" id="1.25.40.20">
    <property type="entry name" value="Ankyrin repeat-containing domain"/>
    <property type="match status" value="2"/>
</dbReference>
<evidence type="ECO:0000256" key="8">
    <source>
        <dbReference type="SAM" id="MobiDB-lite"/>
    </source>
</evidence>
<dbReference type="SMART" id="SM00360">
    <property type="entry name" value="RRM"/>
    <property type="match status" value="1"/>
</dbReference>
<reference evidence="11" key="1">
    <citation type="submission" date="2020-10" db="EMBL/GenBank/DDBJ databases">
        <authorList>
            <person name="Han B."/>
            <person name="Lu T."/>
            <person name="Zhao Q."/>
            <person name="Huang X."/>
            <person name="Zhao Y."/>
        </authorList>
    </citation>
    <scope>NUCLEOTIDE SEQUENCE</scope>
</reference>
<keyword evidence="3" id="KW-0863">Zinc-finger</keyword>
<proteinExistence type="predicted"/>
<dbReference type="InterPro" id="IPR000504">
    <property type="entry name" value="RRM_dom"/>
</dbReference>
<feature type="compositionally biased region" description="Low complexity" evidence="8">
    <location>
        <begin position="944"/>
        <end position="964"/>
    </location>
</feature>
<comment type="caution">
    <text evidence="11">The sequence shown here is derived from an EMBL/GenBank/DDBJ whole genome shotgun (WGS) entry which is preliminary data.</text>
</comment>
<dbReference type="PANTHER" id="PTHR24203">
    <property type="entry name" value="ANKYRIN REPEAT FAMILY PROTEIN"/>
    <property type="match status" value="1"/>
</dbReference>
<protein>
    <submittedName>
        <fullName evidence="11">Uncharacterized protein</fullName>
    </submittedName>
</protein>
<dbReference type="PROSITE" id="PS50088">
    <property type="entry name" value="ANK_REPEAT"/>
    <property type="match status" value="3"/>
</dbReference>
<evidence type="ECO:0000259" key="10">
    <source>
        <dbReference type="PROSITE" id="PS51644"/>
    </source>
</evidence>
<feature type="repeat" description="ANK" evidence="6">
    <location>
        <begin position="498"/>
        <end position="530"/>
    </location>
</feature>
<evidence type="ECO:0000256" key="3">
    <source>
        <dbReference type="ARBA" id="ARBA00022771"/>
    </source>
</evidence>
<accession>A0A811RHA7</accession>
<dbReference type="Pfam" id="PF12796">
    <property type="entry name" value="Ank_2"/>
    <property type="match status" value="2"/>
</dbReference>
<dbReference type="InterPro" id="IPR002110">
    <property type="entry name" value="Ankyrin_rpt"/>
</dbReference>